<feature type="transmembrane region" description="Helical" evidence="7">
    <location>
        <begin position="218"/>
        <end position="244"/>
    </location>
</feature>
<evidence type="ECO:0000256" key="6">
    <source>
        <dbReference type="ARBA" id="ARBA00023136"/>
    </source>
</evidence>
<evidence type="ECO:0000259" key="8">
    <source>
        <dbReference type="Pfam" id="PF09335"/>
    </source>
</evidence>
<comment type="caution">
    <text evidence="9">The sequence shown here is derived from an EMBL/GenBank/DDBJ whole genome shotgun (WGS) entry which is preliminary data.</text>
</comment>
<evidence type="ECO:0000256" key="7">
    <source>
        <dbReference type="RuleBase" id="RU367016"/>
    </source>
</evidence>
<dbReference type="InterPro" id="IPR032816">
    <property type="entry name" value="VTT_dom"/>
</dbReference>
<keyword evidence="4 7" id="KW-0812">Transmembrane</keyword>
<keyword evidence="5 7" id="KW-1133">Transmembrane helix</keyword>
<dbReference type="GO" id="GO:0005886">
    <property type="term" value="C:plasma membrane"/>
    <property type="evidence" value="ECO:0007669"/>
    <property type="project" value="UniProtKB-SubCell"/>
</dbReference>
<dbReference type="EMBL" id="BSFP01000007">
    <property type="protein sequence ID" value="GLL00216.1"/>
    <property type="molecule type" value="Genomic_DNA"/>
</dbReference>
<dbReference type="Proteomes" id="UP001143480">
    <property type="component" value="Unassembled WGS sequence"/>
</dbReference>
<accession>A0A9W6KH78</accession>
<organism evidence="9 10">
    <name type="scientific">Dactylosporangium matsuzakiense</name>
    <dbReference type="NCBI Taxonomy" id="53360"/>
    <lineage>
        <taxon>Bacteria</taxon>
        <taxon>Bacillati</taxon>
        <taxon>Actinomycetota</taxon>
        <taxon>Actinomycetes</taxon>
        <taxon>Micromonosporales</taxon>
        <taxon>Micromonosporaceae</taxon>
        <taxon>Dactylosporangium</taxon>
    </lineage>
</organism>
<protein>
    <recommendedName>
        <fullName evidence="8">VTT domain-containing protein</fullName>
    </recommendedName>
</protein>
<keyword evidence="3 7" id="KW-1003">Cell membrane</keyword>
<evidence type="ECO:0000256" key="5">
    <source>
        <dbReference type="ARBA" id="ARBA00022989"/>
    </source>
</evidence>
<dbReference type="AlphaFoldDB" id="A0A9W6KH78"/>
<feature type="transmembrane region" description="Helical" evidence="7">
    <location>
        <begin position="171"/>
        <end position="191"/>
    </location>
</feature>
<evidence type="ECO:0000256" key="1">
    <source>
        <dbReference type="ARBA" id="ARBA00004651"/>
    </source>
</evidence>
<keyword evidence="10" id="KW-1185">Reference proteome</keyword>
<dbReference type="PANTHER" id="PTHR30353">
    <property type="entry name" value="INNER MEMBRANE PROTEIN DEDA-RELATED"/>
    <property type="match status" value="1"/>
</dbReference>
<dbReference type="PANTHER" id="PTHR30353:SF0">
    <property type="entry name" value="TRANSMEMBRANE PROTEIN"/>
    <property type="match status" value="1"/>
</dbReference>
<evidence type="ECO:0000256" key="4">
    <source>
        <dbReference type="ARBA" id="ARBA00022692"/>
    </source>
</evidence>
<reference evidence="9" key="1">
    <citation type="journal article" date="2014" name="Int. J. Syst. Evol. Microbiol.">
        <title>Complete genome sequence of Corynebacterium casei LMG S-19264T (=DSM 44701T), isolated from a smear-ripened cheese.</title>
        <authorList>
            <consortium name="US DOE Joint Genome Institute (JGI-PGF)"/>
            <person name="Walter F."/>
            <person name="Albersmeier A."/>
            <person name="Kalinowski J."/>
            <person name="Ruckert C."/>
        </authorList>
    </citation>
    <scope>NUCLEOTIDE SEQUENCE</scope>
    <source>
        <strain evidence="9">VKM Ac-1321</strain>
    </source>
</reference>
<evidence type="ECO:0000256" key="2">
    <source>
        <dbReference type="ARBA" id="ARBA00010792"/>
    </source>
</evidence>
<keyword evidence="6 7" id="KW-0472">Membrane</keyword>
<gene>
    <name evidence="9" type="ORF">GCM10017581_019560</name>
</gene>
<proteinExistence type="inferred from homology"/>
<comment type="similarity">
    <text evidence="2 7">Belongs to the DedA family.</text>
</comment>
<feature type="transmembrane region" description="Helical" evidence="7">
    <location>
        <begin position="12"/>
        <end position="32"/>
    </location>
</feature>
<feature type="domain" description="VTT" evidence="8">
    <location>
        <begin position="32"/>
        <end position="160"/>
    </location>
</feature>
<reference evidence="9" key="2">
    <citation type="submission" date="2023-01" db="EMBL/GenBank/DDBJ databases">
        <authorList>
            <person name="Sun Q."/>
            <person name="Evtushenko L."/>
        </authorList>
    </citation>
    <scope>NUCLEOTIDE SEQUENCE</scope>
    <source>
        <strain evidence="9">VKM Ac-1321</strain>
    </source>
</reference>
<dbReference type="Pfam" id="PF09335">
    <property type="entry name" value="VTT_dom"/>
    <property type="match status" value="1"/>
</dbReference>
<evidence type="ECO:0000313" key="9">
    <source>
        <dbReference type="EMBL" id="GLL00216.1"/>
    </source>
</evidence>
<feature type="transmembrane region" description="Helical" evidence="7">
    <location>
        <begin position="52"/>
        <end position="74"/>
    </location>
</feature>
<feature type="transmembrane region" description="Helical" evidence="7">
    <location>
        <begin position="141"/>
        <end position="159"/>
    </location>
</feature>
<sequence length="296" mass="30159">MVSAVLDLVSTPGVLYATVLVLLTIDAFIPVVPAQALMIGGGILSSSGHVELALLVLSGAVGVVAGDLLAFLVGRRVARRGAPRARTSRLSRRAAKVTARLNDAMQRHIFLAVLFCRFVPAGRMITAVYAGRNGVSTRRFATYDVVAAVLWATYGALLGHFGGEAIADSSWLPLLLIAAAALLFVAGAPLLGLVSSLRKRSAAAAAGASAAAATEDDVAVVVAAPAPIAVAQVAVAPVAVALAARRPMRICRRRSAMETLAAVEPLAAIEVMVAAEAVAAAESVVVQVSGLESAAQ</sequence>
<feature type="transmembrane region" description="Helical" evidence="7">
    <location>
        <begin position="109"/>
        <end position="129"/>
    </location>
</feature>
<evidence type="ECO:0000313" key="10">
    <source>
        <dbReference type="Proteomes" id="UP001143480"/>
    </source>
</evidence>
<comment type="subcellular location">
    <subcellularLocation>
        <location evidence="1 7">Cell membrane</location>
        <topology evidence="1 7">Multi-pass membrane protein</topology>
    </subcellularLocation>
</comment>
<evidence type="ECO:0000256" key="3">
    <source>
        <dbReference type="ARBA" id="ARBA00022475"/>
    </source>
</evidence>
<name>A0A9W6KH78_9ACTN</name>
<dbReference type="InterPro" id="IPR032818">
    <property type="entry name" value="DedA-like"/>
</dbReference>